<feature type="binding site" evidence="1">
    <location>
        <position position="499"/>
    </location>
    <ligand>
        <name>2-oxoglutarate</name>
        <dbReference type="ChEBI" id="CHEBI:16810"/>
    </ligand>
</feature>
<evidence type="ECO:0000313" key="4">
    <source>
        <dbReference type="Proteomes" id="UP000092154"/>
    </source>
</evidence>
<dbReference type="OrthoDB" id="2163491at2759"/>
<dbReference type="Proteomes" id="UP000092154">
    <property type="component" value="Unassembled WGS sequence"/>
</dbReference>
<name>A0A1B7N2N4_9AGAM</name>
<dbReference type="PANTHER" id="PTHR31573:SF4">
    <property type="entry name" value="FE2OG DIOXYGENASE DOMAIN-CONTAINING PROTEIN"/>
    <property type="match status" value="1"/>
</dbReference>
<dbReference type="GO" id="GO:0035516">
    <property type="term" value="F:broad specificity oxidative DNA demethylase activity"/>
    <property type="evidence" value="ECO:0007669"/>
    <property type="project" value="TreeGrafter"/>
</dbReference>
<dbReference type="InterPro" id="IPR037151">
    <property type="entry name" value="AlkB-like_sf"/>
</dbReference>
<evidence type="ECO:0000313" key="3">
    <source>
        <dbReference type="EMBL" id="OAX39114.1"/>
    </source>
</evidence>
<feature type="binding site" evidence="1">
    <location>
        <position position="571"/>
    </location>
    <ligand>
        <name>2-oxoglutarate</name>
        <dbReference type="ChEBI" id="CHEBI:16810"/>
    </ligand>
</feature>
<dbReference type="STRING" id="1314800.A0A1B7N2N4"/>
<dbReference type="AlphaFoldDB" id="A0A1B7N2N4"/>
<dbReference type="GO" id="GO:0008198">
    <property type="term" value="F:ferrous iron binding"/>
    <property type="evidence" value="ECO:0007669"/>
    <property type="project" value="TreeGrafter"/>
</dbReference>
<sequence length="589" mass="66490">MQLQKPPLPIIPPIWAQSRQEVCESFDYFRSYQSGVYFSNDIVKGYLLGGSPASRDIFHDKGRLIISHGGGKAESILDYRRVGPARFQQAQDQEVTDKSVRALLKNYTNRRPLVLLVDDKYALFPFNLGASGYTYVVLGFYWISHAWAEYQPASNGCRRVVRWKFAFRWCGPDDPWWTASKKEGIILDAVTGEFLNFSPSTSSQPLSRSSSSTAPNDITTMTCDVCSKKSPVIYSQGWMCLNPSCSSFWSLRGREPDQLDYDAVFIRPVAAEFRGLPDLRPGKPVQTIDHITTSYAFSKGWHCEKCGRLSTRFKWEHWECSNCHSIHKVPGRLRVAKEFWHQRPSTEFLHSHIGKHSGLIHKLPHLCSPSSEVRDILQHNVLTLMLTSCRGKIHLILGTPLANKQADEIFRQYQEQADKGELLLRRYPLTANKLRGTFLTNYFSQNSGEPYKYVGGTGNTVPFDRAPSSVCGALALIKERSRLALQIDIPFNEILSAAYMERQKMSFHSDSERGLGPVVASLSLGSAALMHFRPRAASKKTKQLAIVLTLIIRHGDVLIMEGDGVQKYYEHTVIPMNFRIAATARCIGT</sequence>
<keyword evidence="4" id="KW-1185">Reference proteome</keyword>
<gene>
    <name evidence="3" type="ORF">K503DRAFT_690307</name>
</gene>
<organism evidence="3 4">
    <name type="scientific">Rhizopogon vinicolor AM-OR11-026</name>
    <dbReference type="NCBI Taxonomy" id="1314800"/>
    <lineage>
        <taxon>Eukaryota</taxon>
        <taxon>Fungi</taxon>
        <taxon>Dikarya</taxon>
        <taxon>Basidiomycota</taxon>
        <taxon>Agaricomycotina</taxon>
        <taxon>Agaricomycetes</taxon>
        <taxon>Agaricomycetidae</taxon>
        <taxon>Boletales</taxon>
        <taxon>Suillineae</taxon>
        <taxon>Rhizopogonaceae</taxon>
        <taxon>Rhizopogon</taxon>
    </lineage>
</organism>
<dbReference type="PANTHER" id="PTHR31573">
    <property type="entry name" value="ALPHA-KETOGLUTARATE-DEPENDENT DIOXYGENASE ALKB HOMOLOG 2"/>
    <property type="match status" value="1"/>
</dbReference>
<dbReference type="GO" id="GO:0006307">
    <property type="term" value="P:DNA alkylation repair"/>
    <property type="evidence" value="ECO:0007669"/>
    <property type="project" value="TreeGrafter"/>
</dbReference>
<dbReference type="GO" id="GO:0051747">
    <property type="term" value="F:cytosine C-5 DNA demethylase activity"/>
    <property type="evidence" value="ECO:0007669"/>
    <property type="project" value="TreeGrafter"/>
</dbReference>
<protein>
    <recommendedName>
        <fullName evidence="2">Alpha-ketoglutarate-dependent dioxygenase AlkB-like domain-containing protein</fullName>
    </recommendedName>
</protein>
<dbReference type="Gene3D" id="2.60.120.590">
    <property type="entry name" value="Alpha-ketoglutarate-dependent dioxygenase AlkB-like"/>
    <property type="match status" value="1"/>
</dbReference>
<dbReference type="InterPro" id="IPR027450">
    <property type="entry name" value="AlkB-like"/>
</dbReference>
<proteinExistence type="predicted"/>
<evidence type="ECO:0000256" key="1">
    <source>
        <dbReference type="PIRSR" id="PIRSR632852-1"/>
    </source>
</evidence>
<reference evidence="3 4" key="1">
    <citation type="submission" date="2016-06" db="EMBL/GenBank/DDBJ databases">
        <title>Comparative genomics of the ectomycorrhizal sister species Rhizopogon vinicolor and Rhizopogon vesiculosus (Basidiomycota: Boletales) reveals a divergence of the mating type B locus.</title>
        <authorList>
            <consortium name="DOE Joint Genome Institute"/>
            <person name="Mujic A.B."/>
            <person name="Kuo A."/>
            <person name="Tritt A."/>
            <person name="Lipzen A."/>
            <person name="Chen C."/>
            <person name="Johnson J."/>
            <person name="Sharma A."/>
            <person name="Barry K."/>
            <person name="Grigoriev I.V."/>
            <person name="Spatafora J.W."/>
        </authorList>
    </citation>
    <scope>NUCLEOTIDE SEQUENCE [LARGE SCALE GENOMIC DNA]</scope>
    <source>
        <strain evidence="3 4">AM-OR11-026</strain>
    </source>
</reference>
<feature type="domain" description="Alpha-ketoglutarate-dependent dioxygenase AlkB-like" evidence="2">
    <location>
        <begin position="401"/>
        <end position="576"/>
    </location>
</feature>
<dbReference type="EMBL" id="KV448262">
    <property type="protein sequence ID" value="OAX39114.1"/>
    <property type="molecule type" value="Genomic_DNA"/>
</dbReference>
<accession>A0A1B7N2N4</accession>
<feature type="binding site" evidence="1">
    <location>
        <position position="508"/>
    </location>
    <ligand>
        <name>2-oxoglutarate</name>
        <dbReference type="ChEBI" id="CHEBI:16810"/>
    </ligand>
</feature>
<dbReference type="Pfam" id="PF13532">
    <property type="entry name" value="2OG-FeII_Oxy_2"/>
    <property type="match status" value="1"/>
</dbReference>
<dbReference type="InterPro" id="IPR032852">
    <property type="entry name" value="ALKBH2"/>
</dbReference>
<dbReference type="InParanoid" id="A0A1B7N2N4"/>
<dbReference type="SUPFAM" id="SSF51197">
    <property type="entry name" value="Clavaminate synthase-like"/>
    <property type="match status" value="1"/>
</dbReference>
<evidence type="ECO:0000259" key="2">
    <source>
        <dbReference type="Pfam" id="PF13532"/>
    </source>
</evidence>